<reference evidence="1 2" key="1">
    <citation type="submission" date="2021-03" db="EMBL/GenBank/DDBJ databases">
        <title>Fibrella sp. HMF5405 genome sequencing and assembly.</title>
        <authorList>
            <person name="Kang H."/>
            <person name="Kim H."/>
            <person name="Bae S."/>
            <person name="Joh K."/>
        </authorList>
    </citation>
    <scope>NUCLEOTIDE SEQUENCE [LARGE SCALE GENOMIC DNA]</scope>
    <source>
        <strain evidence="1 2">HMF5405</strain>
    </source>
</reference>
<evidence type="ECO:0000313" key="2">
    <source>
        <dbReference type="Proteomes" id="UP000664628"/>
    </source>
</evidence>
<keyword evidence="2" id="KW-1185">Reference proteome</keyword>
<organism evidence="1 2">
    <name type="scientific">Fibrella forsythiae</name>
    <dbReference type="NCBI Taxonomy" id="2817061"/>
    <lineage>
        <taxon>Bacteria</taxon>
        <taxon>Pseudomonadati</taxon>
        <taxon>Bacteroidota</taxon>
        <taxon>Cytophagia</taxon>
        <taxon>Cytophagales</taxon>
        <taxon>Spirosomataceae</taxon>
        <taxon>Fibrella</taxon>
    </lineage>
</organism>
<accession>A0ABS3JBX0</accession>
<comment type="caution">
    <text evidence="1">The sequence shown here is derived from an EMBL/GenBank/DDBJ whole genome shotgun (WGS) entry which is preliminary data.</text>
</comment>
<evidence type="ECO:0000313" key="1">
    <source>
        <dbReference type="EMBL" id="MBO0946963.1"/>
    </source>
</evidence>
<protein>
    <submittedName>
        <fullName evidence="1">Uncharacterized protein</fullName>
    </submittedName>
</protein>
<name>A0ABS3JBX0_9BACT</name>
<sequence length="704" mass="76593">MIDIRNQAGDRLLLDDDEPLTLEQAAGLMDTDTLPGGFSYPISFPLDGCPPNAKFVGQSHRPSASSAMELPVRLLVDGGLYRNATLSYKLDNGRGSGTLRLDYSASTDELAGKKLVEVLNQPVYLGAMNPNQLPARLGEIARMPPGSFPLTFFPLRNEAFMEEAFTAASLVPPVATAYERATMVNEVDSTGTFLTDNLGTSAPIMGRQLVPFFYLTWVTARLIEQLGYRMAGGWAAQEANQRLVVINMTAMRSSGRSGIAPAANELSEYWAKPGLHLPDMTVAEFLKAVRERYGLFFRWDSAGRVCYVDRFADLLAHPVVDLRGALQLEKASITDATRTGYSVSEYVEAGDELRRNASTREAITLPVQQIGDGKTPVKLRVGTTQMIREIRPGSMATTWDVPIIKTPGNVTDSLYANSERYLNADGSRKNTLGLLILSYQGVTGRDSLGRFYPLATAFPPGESVTLAGRAGGWLSGLRNVFLFRSLARTVIQALLLPVAQASGLLAGQRLHLRTLNGEEYTGLLDTIQTELPAHAGQVRSRLTVRLLPPTGTPPAPAVRPLVYVELEQITRDRLEAKVPYPTAQYPKGLTADTYHRWATLTVRVWADSGRSAPATLSDELVLTLRVRETNDPAAQGTITLAAANPESSMSVPVTQAVQVIDANFEQAFSLVIYVGTATGTTSSATVWNRKRTIQLDPGEGYILL</sequence>
<dbReference type="Proteomes" id="UP000664628">
    <property type="component" value="Unassembled WGS sequence"/>
</dbReference>
<gene>
    <name evidence="1" type="ORF">J2I46_00100</name>
</gene>
<dbReference type="EMBL" id="JAFMYW010000001">
    <property type="protein sequence ID" value="MBO0946963.1"/>
    <property type="molecule type" value="Genomic_DNA"/>
</dbReference>
<dbReference type="RefSeq" id="WP_207326890.1">
    <property type="nucleotide sequence ID" value="NZ_JAFMYW010000001.1"/>
</dbReference>
<proteinExistence type="predicted"/>